<proteinExistence type="predicted"/>
<reference evidence="2 3" key="1">
    <citation type="journal article" date="2021" name="Commun. Biol.">
        <title>The genome of Shorea leprosula (Dipterocarpaceae) highlights the ecological relevance of drought in aseasonal tropical rainforests.</title>
        <authorList>
            <person name="Ng K.K.S."/>
            <person name="Kobayashi M.J."/>
            <person name="Fawcett J.A."/>
            <person name="Hatakeyama M."/>
            <person name="Paape T."/>
            <person name="Ng C.H."/>
            <person name="Ang C.C."/>
            <person name="Tnah L.H."/>
            <person name="Lee C.T."/>
            <person name="Nishiyama T."/>
            <person name="Sese J."/>
            <person name="O'Brien M.J."/>
            <person name="Copetti D."/>
            <person name="Mohd Noor M.I."/>
            <person name="Ong R.C."/>
            <person name="Putra M."/>
            <person name="Sireger I.Z."/>
            <person name="Indrioko S."/>
            <person name="Kosugi Y."/>
            <person name="Izuno A."/>
            <person name="Isagi Y."/>
            <person name="Lee S.L."/>
            <person name="Shimizu K.K."/>
        </authorList>
    </citation>
    <scope>NUCLEOTIDE SEQUENCE [LARGE SCALE GENOMIC DNA]</scope>
    <source>
        <strain evidence="2">214</strain>
    </source>
</reference>
<comment type="caution">
    <text evidence="2">The sequence shown here is derived from an EMBL/GenBank/DDBJ whole genome shotgun (WGS) entry which is preliminary data.</text>
</comment>
<keyword evidence="3" id="KW-1185">Reference proteome</keyword>
<dbReference type="PANTHER" id="PTHR32108:SF9">
    <property type="entry name" value="REVERSE TRANSCRIPTASE RNASE H-LIKE DOMAIN-CONTAINING PROTEIN"/>
    <property type="match status" value="1"/>
</dbReference>
<dbReference type="PANTHER" id="PTHR32108">
    <property type="entry name" value="DNA-DIRECTED RNA POLYMERASE SUBUNIT ALPHA"/>
    <property type="match status" value="1"/>
</dbReference>
<organism evidence="2 3">
    <name type="scientific">Rubroshorea leprosula</name>
    <dbReference type="NCBI Taxonomy" id="152421"/>
    <lineage>
        <taxon>Eukaryota</taxon>
        <taxon>Viridiplantae</taxon>
        <taxon>Streptophyta</taxon>
        <taxon>Embryophyta</taxon>
        <taxon>Tracheophyta</taxon>
        <taxon>Spermatophyta</taxon>
        <taxon>Magnoliopsida</taxon>
        <taxon>eudicotyledons</taxon>
        <taxon>Gunneridae</taxon>
        <taxon>Pentapetalae</taxon>
        <taxon>rosids</taxon>
        <taxon>malvids</taxon>
        <taxon>Malvales</taxon>
        <taxon>Dipterocarpaceae</taxon>
        <taxon>Rubroshorea</taxon>
    </lineage>
</organism>
<feature type="region of interest" description="Disordered" evidence="1">
    <location>
        <begin position="223"/>
        <end position="264"/>
    </location>
</feature>
<gene>
    <name evidence="2" type="ORF">SLEP1_g49169</name>
</gene>
<dbReference type="Proteomes" id="UP001054252">
    <property type="component" value="Unassembled WGS sequence"/>
</dbReference>
<feature type="region of interest" description="Disordered" evidence="1">
    <location>
        <begin position="348"/>
        <end position="370"/>
    </location>
</feature>
<name>A0AAV5LX82_9ROSI</name>
<evidence type="ECO:0000256" key="1">
    <source>
        <dbReference type="SAM" id="MobiDB-lite"/>
    </source>
</evidence>
<dbReference type="AlphaFoldDB" id="A0AAV5LX82"/>
<sequence>MRMREVTQMMFFESLYETTMKAKMTETEKKENIQQGRIRATKTNKAGFVRPGLASENSKEIGFQQARNIRLDEMIETDGIRSIGADFIFVFCEGELSFAFWKHYKFNSALSTTHEDLQRMEKKASETFKEYAQRWRIKTAQVQPPMTESELNNLFVKSMRGPYLDKMLTHSSDDFAKLVHIGENIEDAIKSGKIPDANLWQALMENNQGNGRKFNQFNQFKKDKKEGEQYSPQPHLYQAYPPSPKYATYPANPPKPYPNRPNTFDRRFRKIDRIPLSYLDVYNQLTAVGIVTPIPPPKVQDPLPKGFNPEVQCIYHSGGVGHDIEICWSFKHLIQNLLEEKKIAFETASDKASPSITNNPLPKHANPGGS</sequence>
<accession>A0AAV5LX82</accession>
<dbReference type="EMBL" id="BPVZ01000151">
    <property type="protein sequence ID" value="GKV41669.1"/>
    <property type="molecule type" value="Genomic_DNA"/>
</dbReference>
<protein>
    <submittedName>
        <fullName evidence="2">Uncharacterized protein</fullName>
    </submittedName>
</protein>
<evidence type="ECO:0000313" key="2">
    <source>
        <dbReference type="EMBL" id="GKV41669.1"/>
    </source>
</evidence>
<feature type="compositionally biased region" description="Polar residues" evidence="1">
    <location>
        <begin position="350"/>
        <end position="360"/>
    </location>
</feature>
<evidence type="ECO:0000313" key="3">
    <source>
        <dbReference type="Proteomes" id="UP001054252"/>
    </source>
</evidence>